<dbReference type="PANTHER" id="PTHR22939">
    <property type="entry name" value="SERINE PROTEASE FAMILY S1C HTRA-RELATED"/>
    <property type="match status" value="1"/>
</dbReference>
<dbReference type="InterPro" id="IPR009003">
    <property type="entry name" value="Peptidase_S1_PA"/>
</dbReference>
<reference evidence="4 5" key="1">
    <citation type="submission" date="2016-11" db="EMBL/GenBank/DDBJ databases">
        <authorList>
            <person name="Jaros S."/>
            <person name="Januszkiewicz K."/>
            <person name="Wedrychowicz H."/>
        </authorList>
    </citation>
    <scope>NUCLEOTIDE SEQUENCE [LARGE SCALE GENOMIC DNA]</scope>
    <source>
        <strain evidence="4 5">DSM 9705</strain>
    </source>
</reference>
<sequence length="400" mass="44361">MRPYRIVLSALLLLSLLCAGSAWGGHEIHLKNGSVISTEVIDRSGGQVSYEQYGGMITIDIGDIAEIKYNVDGPPTGPRRDRAADAPPPGAPAAGKDLAAQLAATLPAQSPLERASHAVVSITTEAGSGSGFFVNDRGLIITNRHVVRGSEQNNRQVEDKLGEAESKLKHWQASLQQDEERLAAYERKLEQDRRLLQQRIDEFGSRLNPQWRKDVEQSLRERAKTLQTWRREHQARKEEYQGKSREFRRQRDGWRNANDQLARQSRFPVTLADGSEQSALLYRVSDTYDLALLKLNGFVTPYLRPAPIDQVAYGRTVYAIGSPLQLNNSITAGVISGLRDGYIQTDAQIYPGNSGGPLVNAQGEVLGVNTMKLITEKFEGLGFAIRFSQVEAEFADYLTQ</sequence>
<protein>
    <submittedName>
        <fullName evidence="4">Trypsin-like peptidase domain-containing protein</fullName>
    </submittedName>
</protein>
<evidence type="ECO:0000313" key="4">
    <source>
        <dbReference type="EMBL" id="SHH73724.1"/>
    </source>
</evidence>
<evidence type="ECO:0000256" key="1">
    <source>
        <dbReference type="SAM" id="Coils"/>
    </source>
</evidence>
<feature type="signal peptide" evidence="3">
    <location>
        <begin position="1"/>
        <end position="24"/>
    </location>
</feature>
<dbReference type="Pfam" id="PF13365">
    <property type="entry name" value="Trypsin_2"/>
    <property type="match status" value="1"/>
</dbReference>
<evidence type="ECO:0000256" key="3">
    <source>
        <dbReference type="SAM" id="SignalP"/>
    </source>
</evidence>
<dbReference type="RefSeq" id="WP_073375045.1">
    <property type="nucleotide sequence ID" value="NZ_FQXS01000008.1"/>
</dbReference>
<dbReference type="Proteomes" id="UP000184139">
    <property type="component" value="Unassembled WGS sequence"/>
</dbReference>
<dbReference type="AlphaFoldDB" id="A0A1M5VF38"/>
<keyword evidence="3" id="KW-0732">Signal</keyword>
<dbReference type="Gene3D" id="2.40.10.120">
    <property type="match status" value="1"/>
</dbReference>
<dbReference type="EMBL" id="FQXS01000008">
    <property type="protein sequence ID" value="SHH73724.1"/>
    <property type="molecule type" value="Genomic_DNA"/>
</dbReference>
<dbReference type="OrthoDB" id="9758917at2"/>
<proteinExistence type="predicted"/>
<feature type="chain" id="PRO_5012115781" evidence="3">
    <location>
        <begin position="25"/>
        <end position="400"/>
    </location>
</feature>
<keyword evidence="5" id="KW-1185">Reference proteome</keyword>
<accession>A0A1M5VF38</accession>
<feature type="coiled-coil region" evidence="1">
    <location>
        <begin position="147"/>
        <end position="202"/>
    </location>
</feature>
<dbReference type="PANTHER" id="PTHR22939:SF129">
    <property type="entry name" value="SERINE PROTEASE HTRA2, MITOCHONDRIAL"/>
    <property type="match status" value="1"/>
</dbReference>
<dbReference type="InterPro" id="IPR043504">
    <property type="entry name" value="Peptidase_S1_PA_chymotrypsin"/>
</dbReference>
<evidence type="ECO:0000256" key="2">
    <source>
        <dbReference type="SAM" id="MobiDB-lite"/>
    </source>
</evidence>
<feature type="region of interest" description="Disordered" evidence="2">
    <location>
        <begin position="70"/>
        <end position="95"/>
    </location>
</feature>
<evidence type="ECO:0000313" key="5">
    <source>
        <dbReference type="Proteomes" id="UP000184139"/>
    </source>
</evidence>
<keyword evidence="1" id="KW-0175">Coiled coil</keyword>
<dbReference type="SUPFAM" id="SSF50494">
    <property type="entry name" value="Trypsin-like serine proteases"/>
    <property type="match status" value="1"/>
</dbReference>
<organism evidence="4 5">
    <name type="scientific">Desulfofustis glycolicus DSM 9705</name>
    <dbReference type="NCBI Taxonomy" id="1121409"/>
    <lineage>
        <taxon>Bacteria</taxon>
        <taxon>Pseudomonadati</taxon>
        <taxon>Thermodesulfobacteriota</taxon>
        <taxon>Desulfobulbia</taxon>
        <taxon>Desulfobulbales</taxon>
        <taxon>Desulfocapsaceae</taxon>
        <taxon>Desulfofustis</taxon>
    </lineage>
</organism>
<gene>
    <name evidence="4" type="ORF">SAMN02745124_01640</name>
</gene>
<name>A0A1M5VF38_9BACT</name>
<dbReference type="STRING" id="1121409.SAMN02745124_01640"/>
<dbReference type="Gene3D" id="2.40.10.10">
    <property type="entry name" value="Trypsin-like serine proteases"/>
    <property type="match status" value="1"/>
</dbReference>